<reference evidence="1" key="1">
    <citation type="submission" date="2018-01" db="EMBL/GenBank/DDBJ databases">
        <authorList>
            <person name="Krukenberg V."/>
        </authorList>
    </citation>
    <scope>NUCLEOTIDE SEQUENCE</scope>
    <source>
        <strain evidence="1">E20ANME2</strain>
    </source>
</reference>
<proteinExistence type="predicted"/>
<dbReference type="EMBL" id="PQXF01000019">
    <property type="protein sequence ID" value="PXF60067.1"/>
    <property type="molecule type" value="Genomic_DNA"/>
</dbReference>
<dbReference type="Proteomes" id="UP000248329">
    <property type="component" value="Unassembled WGS sequence"/>
</dbReference>
<gene>
    <name evidence="1" type="ORF">C4B59_09955</name>
</gene>
<sequence>MEDYLVGGHVACQGCSASLGLRLTLKVLGKDTIVINGSGCMTLLPVYPTTPLRVPWIHLAIENSGAAGTALYYALRRKNIDANILAYAGDGATYDIGLQSLSGAAEKNIDMIYICYNNQSFGNTGHQRASSTPRASSTSTTPLGKVEVAKDMPAIMAAHRIPYVATACPSYPIDFLNKVKKAAEVKGMAFIDLLVPCPVGWGFDPAEGINIGRLAVRTGLWKLYEITDGKVSISYIPKKRKRVSEYLSAQGRFSHLSEGDIRRIQAEVDQEWDELEERGYGYEIMV</sequence>
<evidence type="ECO:0000313" key="2">
    <source>
        <dbReference type="Proteomes" id="UP000248329"/>
    </source>
</evidence>
<keyword evidence="1" id="KW-0670">Pyruvate</keyword>
<protein>
    <submittedName>
        <fullName evidence="1">Pyruvate synthase subunit beta</fullName>
    </submittedName>
</protein>
<name>A0AC61L1L4_9EURY</name>
<evidence type="ECO:0000313" key="1">
    <source>
        <dbReference type="EMBL" id="PXF60067.1"/>
    </source>
</evidence>
<comment type="caution">
    <text evidence="1">The sequence shown here is derived from an EMBL/GenBank/DDBJ whole genome shotgun (WGS) entry which is preliminary data.</text>
</comment>
<accession>A0AC61L1L4</accession>
<organism evidence="1 2">
    <name type="scientific">Candidatus Methanogaster sp</name>
    <dbReference type="NCBI Taxonomy" id="3386292"/>
    <lineage>
        <taxon>Archaea</taxon>
        <taxon>Methanobacteriati</taxon>
        <taxon>Methanobacteriota</taxon>
        <taxon>Stenosarchaea group</taxon>
        <taxon>Methanomicrobia</taxon>
        <taxon>Methanosarcinales</taxon>
        <taxon>ANME-2 cluster</taxon>
        <taxon>Candidatus Methanogasteraceae</taxon>
        <taxon>Candidatus Methanogaster</taxon>
    </lineage>
</organism>